<dbReference type="InterPro" id="IPR013078">
    <property type="entry name" value="His_Pase_superF_clade-1"/>
</dbReference>
<gene>
    <name evidence="1" type="ORF">HLH21_02780</name>
</gene>
<comment type="caution">
    <text evidence="1">The sequence shown here is derived from an EMBL/GenBank/DDBJ whole genome shotgun (WGS) entry which is preliminary data.</text>
</comment>
<accession>A0A7W4J508</accession>
<evidence type="ECO:0000313" key="1">
    <source>
        <dbReference type="EMBL" id="MBB2174850.1"/>
    </source>
</evidence>
<dbReference type="AlphaFoldDB" id="A0A7W4J508"/>
<dbReference type="RefSeq" id="WP_182940953.1">
    <property type="nucleotide sequence ID" value="NZ_JABEQH010000003.1"/>
</dbReference>
<keyword evidence="2" id="KW-1185">Reference proteome</keyword>
<evidence type="ECO:0000313" key="2">
    <source>
        <dbReference type="Proteomes" id="UP000561066"/>
    </source>
</evidence>
<dbReference type="InterPro" id="IPR029033">
    <property type="entry name" value="His_PPase_superfam"/>
</dbReference>
<dbReference type="Proteomes" id="UP000561066">
    <property type="component" value="Unassembled WGS sequence"/>
</dbReference>
<reference evidence="1 2" key="1">
    <citation type="submission" date="2020-04" db="EMBL/GenBank/DDBJ databases">
        <title>Description of novel Gluconacetobacter.</title>
        <authorList>
            <person name="Sombolestani A."/>
        </authorList>
    </citation>
    <scope>NUCLEOTIDE SEQUENCE [LARGE SCALE GENOMIC DNA]</scope>
    <source>
        <strain evidence="1 2">LMG 21312</strain>
    </source>
</reference>
<protein>
    <submittedName>
        <fullName evidence="1">Histidine phosphatase family protein</fullName>
    </submittedName>
</protein>
<organism evidence="1 2">
    <name type="scientific">Gluconacetobacter johannae</name>
    <dbReference type="NCBI Taxonomy" id="112140"/>
    <lineage>
        <taxon>Bacteria</taxon>
        <taxon>Pseudomonadati</taxon>
        <taxon>Pseudomonadota</taxon>
        <taxon>Alphaproteobacteria</taxon>
        <taxon>Acetobacterales</taxon>
        <taxon>Acetobacteraceae</taxon>
        <taxon>Gluconacetobacter</taxon>
    </lineage>
</organism>
<dbReference type="Gene3D" id="3.40.50.1240">
    <property type="entry name" value="Phosphoglycerate mutase-like"/>
    <property type="match status" value="1"/>
</dbReference>
<proteinExistence type="predicted"/>
<dbReference type="Pfam" id="PF00300">
    <property type="entry name" value="His_Phos_1"/>
    <property type="match status" value="1"/>
</dbReference>
<name>A0A7W4J508_9PROT</name>
<sequence>MKLWGIASGLPDDVRRGIIPARDSTGGHDSSIAAWLHATGDRHPIVAGPDVDLTALGPCPERQILTQPALRDRDQGQWHGCRLRDLPPDDVRRWIDDPDFAPPDGESGRAAFERIGGWLDRLPGGTGALIVIARPAVIRALLIRCLGGSAEMMRRLDVPPSSRSEMSRHTGWRISAIGAPLACLPHKTGGSQPT</sequence>
<dbReference type="SUPFAM" id="SSF53254">
    <property type="entry name" value="Phosphoglycerate mutase-like"/>
    <property type="match status" value="1"/>
</dbReference>
<dbReference type="EMBL" id="JABEQH010000003">
    <property type="protein sequence ID" value="MBB2174850.1"/>
    <property type="molecule type" value="Genomic_DNA"/>
</dbReference>